<evidence type="ECO:0000313" key="5">
    <source>
        <dbReference type="EMBL" id="MDP9862010.1"/>
    </source>
</evidence>
<name>A0ABT9R0K3_9ACTN</name>
<evidence type="ECO:0000313" key="6">
    <source>
        <dbReference type="Proteomes" id="UP001230426"/>
    </source>
</evidence>
<dbReference type="InterPro" id="IPR025736">
    <property type="entry name" value="PucR_C-HTH_dom"/>
</dbReference>
<comment type="caution">
    <text evidence="5">The sequence shown here is derived from an EMBL/GenBank/DDBJ whole genome shotgun (WGS) entry which is preliminary data.</text>
</comment>
<dbReference type="Pfam" id="PF14361">
    <property type="entry name" value="RsbRD_N"/>
    <property type="match status" value="1"/>
</dbReference>
<dbReference type="Pfam" id="PF17853">
    <property type="entry name" value="GGDEF_2"/>
    <property type="match status" value="1"/>
</dbReference>
<evidence type="ECO:0000259" key="4">
    <source>
        <dbReference type="Pfam" id="PF17853"/>
    </source>
</evidence>
<dbReference type="InterPro" id="IPR051448">
    <property type="entry name" value="CdaR-like_regulators"/>
</dbReference>
<feature type="domain" description="CdaR GGDEF-like" evidence="4">
    <location>
        <begin position="177"/>
        <end position="285"/>
    </location>
</feature>
<protein>
    <recommendedName>
        <fullName evidence="7">PucR family transcriptional regulator</fullName>
    </recommendedName>
</protein>
<organism evidence="5 6">
    <name type="scientific">Streptosporangium brasiliense</name>
    <dbReference type="NCBI Taxonomy" id="47480"/>
    <lineage>
        <taxon>Bacteria</taxon>
        <taxon>Bacillati</taxon>
        <taxon>Actinomycetota</taxon>
        <taxon>Actinomycetes</taxon>
        <taxon>Streptosporangiales</taxon>
        <taxon>Streptosporangiaceae</taxon>
        <taxon>Streptosporangium</taxon>
    </lineage>
</organism>
<proteinExistence type="inferred from homology"/>
<evidence type="ECO:0000259" key="2">
    <source>
        <dbReference type="Pfam" id="PF13556"/>
    </source>
</evidence>
<dbReference type="Gene3D" id="1.10.10.2840">
    <property type="entry name" value="PucR C-terminal helix-turn-helix domain"/>
    <property type="match status" value="1"/>
</dbReference>
<reference evidence="5 6" key="1">
    <citation type="submission" date="2023-07" db="EMBL/GenBank/DDBJ databases">
        <title>Sequencing the genomes of 1000 actinobacteria strains.</title>
        <authorList>
            <person name="Klenk H.-P."/>
        </authorList>
    </citation>
    <scope>NUCLEOTIDE SEQUENCE [LARGE SCALE GENOMIC DNA]</scope>
    <source>
        <strain evidence="5 6">DSM 44109</strain>
    </source>
</reference>
<dbReference type="RefSeq" id="WP_306857987.1">
    <property type="nucleotide sequence ID" value="NZ_JAUSRB010000001.1"/>
</dbReference>
<dbReference type="Proteomes" id="UP001230426">
    <property type="component" value="Unassembled WGS sequence"/>
</dbReference>
<dbReference type="Pfam" id="PF13556">
    <property type="entry name" value="HTH_30"/>
    <property type="match status" value="1"/>
</dbReference>
<keyword evidence="6" id="KW-1185">Reference proteome</keyword>
<dbReference type="InterPro" id="IPR025751">
    <property type="entry name" value="RsbRD_N_dom"/>
</dbReference>
<dbReference type="InterPro" id="IPR041522">
    <property type="entry name" value="CdaR_GGDEF"/>
</dbReference>
<dbReference type="EMBL" id="JAUSRB010000001">
    <property type="protein sequence ID" value="MDP9862010.1"/>
    <property type="molecule type" value="Genomic_DNA"/>
</dbReference>
<sequence length="399" mass="44311">MGLRTTADDEVRRIMRMAAARLLQRLPELTDELVTRTRDTDEAYRRMVPTDDHWQSVYDAMRVGIGAILLPLAERRDLQQAERTARRRAEQGLPMDSLLRSYRISAQVMWDGLVGVVAEEEPDSLPVLIRGATKVWHAVDRQAVAAAEAYRDREAEMFGRTAERVQALLDALLEDRADAALARSAAAALDLPELGRYAVVITRLPGRHDHQDDAVRPAALGAMRLLWRMRPDYEVAVALLREAGMEDLTRELRPHVTGCAGISPVVEGLTELGRARRLAELALRTCVGEGPEIALLEDRLPAALVVSQPELAGHLSGVVLRPILALDPADREVLLGTLEAWLRCEGSAMRTAGQLYCHRNTVFNRIRRIEQLTGRSLARPLDIVELALALDAVRLLPVT</sequence>
<dbReference type="InterPro" id="IPR042070">
    <property type="entry name" value="PucR_C-HTH_sf"/>
</dbReference>
<dbReference type="PANTHER" id="PTHR33744:SF1">
    <property type="entry name" value="DNA-BINDING TRANSCRIPTIONAL ACTIVATOR ADER"/>
    <property type="match status" value="1"/>
</dbReference>
<accession>A0ABT9R0K3</accession>
<evidence type="ECO:0008006" key="7">
    <source>
        <dbReference type="Google" id="ProtNLM"/>
    </source>
</evidence>
<feature type="domain" description="PucR C-terminal helix-turn-helix" evidence="2">
    <location>
        <begin position="334"/>
        <end position="392"/>
    </location>
</feature>
<gene>
    <name evidence="5" type="ORF">J2S55_001269</name>
</gene>
<comment type="similarity">
    <text evidence="1">Belongs to the CdaR family.</text>
</comment>
<feature type="domain" description="RsbT co-antagonist protein RsbRD N-terminal" evidence="3">
    <location>
        <begin position="27"/>
        <end position="164"/>
    </location>
</feature>
<evidence type="ECO:0000259" key="3">
    <source>
        <dbReference type="Pfam" id="PF14361"/>
    </source>
</evidence>
<evidence type="ECO:0000256" key="1">
    <source>
        <dbReference type="ARBA" id="ARBA00006754"/>
    </source>
</evidence>
<dbReference type="PANTHER" id="PTHR33744">
    <property type="entry name" value="CARBOHYDRATE DIACID REGULATOR"/>
    <property type="match status" value="1"/>
</dbReference>